<keyword evidence="2" id="KW-1185">Reference proteome</keyword>
<protein>
    <recommendedName>
        <fullName evidence="3">Integrase catalytic domain-containing protein</fullName>
    </recommendedName>
</protein>
<reference evidence="1" key="1">
    <citation type="submission" date="2020-08" db="EMBL/GenBank/DDBJ databases">
        <title>Multicomponent nature underlies the extraordinary mechanical properties of spider dragline silk.</title>
        <authorList>
            <person name="Kono N."/>
            <person name="Nakamura H."/>
            <person name="Mori M."/>
            <person name="Yoshida Y."/>
            <person name="Ohtoshi R."/>
            <person name="Malay A.D."/>
            <person name="Moran D.A.P."/>
            <person name="Tomita M."/>
            <person name="Numata K."/>
            <person name="Arakawa K."/>
        </authorList>
    </citation>
    <scope>NUCLEOTIDE SEQUENCE</scope>
</reference>
<sequence>MPIRIVPLIARLLGVKRILTTAYHPQSNGLIEDRPLRQQLCATQLKNGRSSSYYSPRASLKENIGCTLAEWMNGKTLR</sequence>
<evidence type="ECO:0000313" key="2">
    <source>
        <dbReference type="Proteomes" id="UP000887013"/>
    </source>
</evidence>
<evidence type="ECO:0000313" key="1">
    <source>
        <dbReference type="EMBL" id="GFT95083.1"/>
    </source>
</evidence>
<dbReference type="EMBL" id="BMAW01121669">
    <property type="protein sequence ID" value="GFT95083.1"/>
    <property type="molecule type" value="Genomic_DNA"/>
</dbReference>
<dbReference type="Proteomes" id="UP000887013">
    <property type="component" value="Unassembled WGS sequence"/>
</dbReference>
<dbReference type="AlphaFoldDB" id="A0A8X6U5Y7"/>
<evidence type="ECO:0008006" key="3">
    <source>
        <dbReference type="Google" id="ProtNLM"/>
    </source>
</evidence>
<gene>
    <name evidence="1" type="ORF">NPIL_465361</name>
</gene>
<accession>A0A8X6U5Y7</accession>
<comment type="caution">
    <text evidence="1">The sequence shown here is derived from an EMBL/GenBank/DDBJ whole genome shotgun (WGS) entry which is preliminary data.</text>
</comment>
<proteinExistence type="predicted"/>
<name>A0A8X6U5Y7_NEPPI</name>
<organism evidence="1 2">
    <name type="scientific">Nephila pilipes</name>
    <name type="common">Giant wood spider</name>
    <name type="synonym">Nephila maculata</name>
    <dbReference type="NCBI Taxonomy" id="299642"/>
    <lineage>
        <taxon>Eukaryota</taxon>
        <taxon>Metazoa</taxon>
        <taxon>Ecdysozoa</taxon>
        <taxon>Arthropoda</taxon>
        <taxon>Chelicerata</taxon>
        <taxon>Arachnida</taxon>
        <taxon>Araneae</taxon>
        <taxon>Araneomorphae</taxon>
        <taxon>Entelegynae</taxon>
        <taxon>Araneoidea</taxon>
        <taxon>Nephilidae</taxon>
        <taxon>Nephila</taxon>
    </lineage>
</organism>